<evidence type="ECO:0000256" key="5">
    <source>
        <dbReference type="ARBA" id="ARBA00023077"/>
    </source>
</evidence>
<protein>
    <submittedName>
        <fullName evidence="12">SusC/RagA family TonB-linked outer membrane protein</fullName>
    </submittedName>
</protein>
<dbReference type="Gene3D" id="2.40.170.20">
    <property type="entry name" value="TonB-dependent receptor, beta-barrel domain"/>
    <property type="match status" value="1"/>
</dbReference>
<comment type="caution">
    <text evidence="12">The sequence shown here is derived from an EMBL/GenBank/DDBJ whole genome shotgun (WGS) entry which is preliminary data.</text>
</comment>
<evidence type="ECO:0000256" key="2">
    <source>
        <dbReference type="ARBA" id="ARBA00022448"/>
    </source>
</evidence>
<dbReference type="RefSeq" id="WP_354662807.1">
    <property type="nucleotide sequence ID" value="NZ_JBEXAC010000002.1"/>
</dbReference>
<keyword evidence="2 8" id="KW-0813">Transport</keyword>
<dbReference type="InterPro" id="IPR008969">
    <property type="entry name" value="CarboxyPept-like_regulatory"/>
</dbReference>
<keyword evidence="4 8" id="KW-0812">Transmembrane</keyword>
<dbReference type="InterPro" id="IPR023997">
    <property type="entry name" value="TonB-dep_OMP_SusC/RagA_CS"/>
</dbReference>
<keyword evidence="3 8" id="KW-1134">Transmembrane beta strand</keyword>
<feature type="domain" description="TonB-dependent receptor-like beta-barrel" evidence="10">
    <location>
        <begin position="568"/>
        <end position="931"/>
    </location>
</feature>
<dbReference type="EMBL" id="JBEXAC010000002">
    <property type="protein sequence ID" value="MET7000247.1"/>
    <property type="molecule type" value="Genomic_DNA"/>
</dbReference>
<dbReference type="InterPro" id="IPR037066">
    <property type="entry name" value="Plug_dom_sf"/>
</dbReference>
<feature type="domain" description="TonB-dependent receptor plug" evidence="11">
    <location>
        <begin position="228"/>
        <end position="349"/>
    </location>
</feature>
<dbReference type="InterPro" id="IPR000531">
    <property type="entry name" value="Beta-barrel_TonB"/>
</dbReference>
<evidence type="ECO:0000256" key="7">
    <source>
        <dbReference type="ARBA" id="ARBA00023237"/>
    </source>
</evidence>
<comment type="subcellular location">
    <subcellularLocation>
        <location evidence="1 8">Cell outer membrane</location>
        <topology evidence="1 8">Multi-pass membrane protein</topology>
    </subcellularLocation>
</comment>
<dbReference type="SUPFAM" id="SSF56935">
    <property type="entry name" value="Porins"/>
    <property type="match status" value="1"/>
</dbReference>
<keyword evidence="13" id="KW-1185">Reference proteome</keyword>
<dbReference type="PROSITE" id="PS52016">
    <property type="entry name" value="TONB_DEPENDENT_REC_3"/>
    <property type="match status" value="1"/>
</dbReference>
<evidence type="ECO:0000256" key="3">
    <source>
        <dbReference type="ARBA" id="ARBA00022452"/>
    </source>
</evidence>
<dbReference type="NCBIfam" id="TIGR04056">
    <property type="entry name" value="OMP_RagA_SusC"/>
    <property type="match status" value="1"/>
</dbReference>
<evidence type="ECO:0000313" key="12">
    <source>
        <dbReference type="EMBL" id="MET7000247.1"/>
    </source>
</evidence>
<dbReference type="Gene3D" id="2.60.40.1120">
    <property type="entry name" value="Carboxypeptidase-like, regulatory domain"/>
    <property type="match status" value="1"/>
</dbReference>
<dbReference type="Pfam" id="PF13715">
    <property type="entry name" value="CarbopepD_reg_2"/>
    <property type="match status" value="1"/>
</dbReference>
<dbReference type="InterPro" id="IPR036942">
    <property type="entry name" value="Beta-barrel_TonB_sf"/>
</dbReference>
<dbReference type="Gene3D" id="2.170.130.10">
    <property type="entry name" value="TonB-dependent receptor, plug domain"/>
    <property type="match status" value="1"/>
</dbReference>
<organism evidence="12 13">
    <name type="scientific">Chitinophaga defluvii</name>
    <dbReference type="NCBI Taxonomy" id="3163343"/>
    <lineage>
        <taxon>Bacteria</taxon>
        <taxon>Pseudomonadati</taxon>
        <taxon>Bacteroidota</taxon>
        <taxon>Chitinophagia</taxon>
        <taxon>Chitinophagales</taxon>
        <taxon>Chitinophagaceae</taxon>
        <taxon>Chitinophaga</taxon>
    </lineage>
</organism>
<dbReference type="Pfam" id="PF00593">
    <property type="entry name" value="TonB_dep_Rec_b-barrel"/>
    <property type="match status" value="1"/>
</dbReference>
<name>A0ABV2TB34_9BACT</name>
<dbReference type="InterPro" id="IPR012910">
    <property type="entry name" value="Plug_dom"/>
</dbReference>
<evidence type="ECO:0000259" key="10">
    <source>
        <dbReference type="Pfam" id="PF00593"/>
    </source>
</evidence>
<evidence type="ECO:0000256" key="4">
    <source>
        <dbReference type="ARBA" id="ARBA00022692"/>
    </source>
</evidence>
<proteinExistence type="inferred from homology"/>
<dbReference type="SUPFAM" id="SSF49464">
    <property type="entry name" value="Carboxypeptidase regulatory domain-like"/>
    <property type="match status" value="1"/>
</dbReference>
<evidence type="ECO:0000259" key="11">
    <source>
        <dbReference type="Pfam" id="PF07715"/>
    </source>
</evidence>
<dbReference type="InterPro" id="IPR039426">
    <property type="entry name" value="TonB-dep_rcpt-like"/>
</dbReference>
<dbReference type="InterPro" id="IPR023996">
    <property type="entry name" value="TonB-dep_OMP_SusC/RagA"/>
</dbReference>
<keyword evidence="5 9" id="KW-0798">TonB box</keyword>
<sequence length="1192" mass="130415">MMKNAISAPGRNSVIPLLSKCKTVLRLTTVLLLFATLSVTASGYAQKITLSVQHAPLEEVFAAIKKQTGYFFLYNEDMMSRAARVTLNVKDADIETVLKLCMAGQHIAYKIIDKTVTLKEVPVKQAAPQIVADTVITGKVTDDKGNGIPGVSVTVEGSSRGTVTDGEGNYSLKLPAGGKALVYSFIGYTKQRVEIAGNTQVNIKLEEASKGLSEVVVTALGIKRDKKALGYTVAELKGADLSEGKEVNVANALSGKVAGVQVSRPASGAGGASKILIRGNNSLQGNSQPLYVVDGVPLDNQNIRAASSTGGMDYGDGISNINQDDIESISVLKGPNAAALYGQRGSNGVILITTKSGSARKGIGVKFSSDYSIGTALVTPDFQDVYGQGLNGDFTHFRATDGKVYTMADAKAQGLQGMPKMSAGRDRIARSSWGPKMEGQEYEDQWGNILRLNPQPDTYKKFFNTEKQFVNNISADGGNDKVNYRFSYSNTHVDGYVPSNTLDRNTFNLRTQANITSKLQLDAKVNYISQKGKNRPTLSDASDNPAYLFISQPRSMPLDILANYAWTAADVAKQFGYSGVFPGLEKTYATNSSTANPYWTINNTTNKDQRDRVLGMLRLSYDFAPWLKLTARGGTDFYTEQRLRFRAKGTYQSQNRNGDIEEQVIRVREDNYDLLLNGMVDLNKDFSLGYNAGTSHQKKFYRLTGNTGKEFIVPNLHVINNTLTNSYLFDLQESEINSVYASGQIAFRNYWFVDFSARNDWSSTLSPENNSFFYPSVSTSLILTEMLGLQSDVLDYVKLRGSLAQAGSSGNPYQLTGSYSLDEFTHGGRPMASFTSVIPDPNLKNELTTSIEFGTDIRMFKNRLGVSFTWYNASTKNQILDVPLPPSSKFAARRINAGEIRNKGIELALTGTPIQLDNGFTWESSFNVSRNRNEVVSLTEGVETFLLGSDRGINVIAAPGKPFGTLIGTGFAWLKDAEGNRLIDPATGLPLRTLGRELTELGNAMPDWTGGFFNSFKYKGLVLSALVDIRQGGLVYSQSNREELIYGTTKKTLAGRDGTYVASGMIAEKDNNGNWVSTGKANTKAVKAQDYWNVVASDKENVVSEEMMNDASYVAMREISLSYQLPSRLFTGKMIRRMGVGIYGRNLFYFQRKTDGFSPEASAFNVNNSSLGLESTALPMMRNFGVNLNLEF</sequence>
<dbReference type="Proteomes" id="UP001549749">
    <property type="component" value="Unassembled WGS sequence"/>
</dbReference>
<keyword evidence="7 8" id="KW-0998">Cell outer membrane</keyword>
<dbReference type="Pfam" id="PF07715">
    <property type="entry name" value="Plug"/>
    <property type="match status" value="1"/>
</dbReference>
<keyword evidence="6 8" id="KW-0472">Membrane</keyword>
<reference evidence="12 13" key="1">
    <citation type="submission" date="2024-06" db="EMBL/GenBank/DDBJ databases">
        <title>Chitinophaga defluvii sp. nov., isolated from municipal sewage.</title>
        <authorList>
            <person name="Zhang L."/>
        </authorList>
    </citation>
    <scope>NUCLEOTIDE SEQUENCE [LARGE SCALE GENOMIC DNA]</scope>
    <source>
        <strain evidence="12 13">H8</strain>
    </source>
</reference>
<accession>A0ABV2TB34</accession>
<evidence type="ECO:0000256" key="1">
    <source>
        <dbReference type="ARBA" id="ARBA00004571"/>
    </source>
</evidence>
<gene>
    <name evidence="12" type="ORF">ABR189_22840</name>
</gene>
<evidence type="ECO:0000256" key="9">
    <source>
        <dbReference type="RuleBase" id="RU003357"/>
    </source>
</evidence>
<evidence type="ECO:0000313" key="13">
    <source>
        <dbReference type="Proteomes" id="UP001549749"/>
    </source>
</evidence>
<comment type="similarity">
    <text evidence="8 9">Belongs to the TonB-dependent receptor family.</text>
</comment>
<dbReference type="NCBIfam" id="TIGR04057">
    <property type="entry name" value="SusC_RagA_signa"/>
    <property type="match status" value="1"/>
</dbReference>
<evidence type="ECO:0000256" key="8">
    <source>
        <dbReference type="PROSITE-ProRule" id="PRU01360"/>
    </source>
</evidence>
<evidence type="ECO:0000256" key="6">
    <source>
        <dbReference type="ARBA" id="ARBA00023136"/>
    </source>
</evidence>